<evidence type="ECO:0000256" key="1">
    <source>
        <dbReference type="ARBA" id="ARBA00038414"/>
    </source>
</evidence>
<proteinExistence type="inferred from homology"/>
<dbReference type="PANTHER" id="PTHR28047">
    <property type="entry name" value="PROTEIN DCG1"/>
    <property type="match status" value="1"/>
</dbReference>
<gene>
    <name evidence="2" type="ORF">DYI23_07485</name>
</gene>
<dbReference type="Gene3D" id="3.40.50.12500">
    <property type="match status" value="1"/>
</dbReference>
<organism evidence="2 3">
    <name type="scientific">Roseibium polysiphoniae</name>
    <dbReference type="NCBI Taxonomy" id="2571221"/>
    <lineage>
        <taxon>Bacteria</taxon>
        <taxon>Pseudomonadati</taxon>
        <taxon>Pseudomonadota</taxon>
        <taxon>Alphaproteobacteria</taxon>
        <taxon>Hyphomicrobiales</taxon>
        <taxon>Stappiaceae</taxon>
        <taxon>Roseibium</taxon>
    </lineage>
</organism>
<dbReference type="EMBL" id="QTKU01000001">
    <property type="protein sequence ID" value="MBS8260054.1"/>
    <property type="molecule type" value="Genomic_DNA"/>
</dbReference>
<dbReference type="InterPro" id="IPR052186">
    <property type="entry name" value="Hydantoin_racemase-like"/>
</dbReference>
<evidence type="ECO:0000313" key="3">
    <source>
        <dbReference type="Proteomes" id="UP000705379"/>
    </source>
</evidence>
<reference evidence="2" key="2">
    <citation type="journal article" date="2021" name="Microorganisms">
        <title>Bacterial Dimethylsulfoniopropionate Biosynthesis in the East China Sea.</title>
        <authorList>
            <person name="Liu J."/>
            <person name="Zhang Y."/>
            <person name="Liu J."/>
            <person name="Zhong H."/>
            <person name="Williams B.T."/>
            <person name="Zheng Y."/>
            <person name="Curson A.R.J."/>
            <person name="Sun C."/>
            <person name="Sun H."/>
            <person name="Song D."/>
            <person name="Wagner Mackenzie B."/>
            <person name="Bermejo Martinez A."/>
            <person name="Todd J.D."/>
            <person name="Zhang X.H."/>
        </authorList>
    </citation>
    <scope>NUCLEOTIDE SEQUENCE</scope>
    <source>
        <strain evidence="2">AESS21</strain>
    </source>
</reference>
<name>A0A944CBL4_9HYPH</name>
<dbReference type="InterPro" id="IPR015942">
    <property type="entry name" value="Asp/Glu/hydantoin_racemase"/>
</dbReference>
<comment type="similarity">
    <text evidence="1">Belongs to the HyuE racemase family.</text>
</comment>
<reference evidence="2" key="1">
    <citation type="submission" date="2018-08" db="EMBL/GenBank/DDBJ databases">
        <authorList>
            <person name="Jin W."/>
            <person name="Wang H."/>
            <person name="Yang Y."/>
            <person name="Li M."/>
            <person name="Liu J."/>
        </authorList>
    </citation>
    <scope>NUCLEOTIDE SEQUENCE</scope>
    <source>
        <strain evidence="2">AESS21</strain>
    </source>
</reference>
<dbReference type="GO" id="GO:0047661">
    <property type="term" value="F:amino-acid racemase activity"/>
    <property type="evidence" value="ECO:0007669"/>
    <property type="project" value="InterPro"/>
</dbReference>
<evidence type="ECO:0000313" key="2">
    <source>
        <dbReference type="EMBL" id="MBS8260054.1"/>
    </source>
</evidence>
<protein>
    <submittedName>
        <fullName evidence="2">Aspartate/glutamate racemase family protein</fullName>
    </submittedName>
</protein>
<sequence>MQQGARHFLVINPNTTASMTRKIGEAARAVAGPETRITAINPTHGPAAIQGAADGDAALPGLLALVDATLSDAPGIDAVIIACFDDTGVWQLKSRCSVPVIGVGEAACHMASLLAERFSIVTTLSVSIPVLEDNLARNGLARRCAKVRASDVPVLDLEDAGSDARSRITAEMSSALAADDIGAIVLGCAGMADLATKLSDQFQVPVIDGVASAIGLAEALPATARLGRCSALR</sequence>
<dbReference type="AlphaFoldDB" id="A0A944CBL4"/>
<accession>A0A944CBL4</accession>
<comment type="caution">
    <text evidence="2">The sequence shown here is derived from an EMBL/GenBank/DDBJ whole genome shotgun (WGS) entry which is preliminary data.</text>
</comment>
<dbReference type="Proteomes" id="UP000705379">
    <property type="component" value="Unassembled WGS sequence"/>
</dbReference>
<dbReference type="RefSeq" id="WP_213215562.1">
    <property type="nucleotide sequence ID" value="NZ_QTKU01000001.1"/>
</dbReference>
<dbReference type="PANTHER" id="PTHR28047:SF5">
    <property type="entry name" value="PROTEIN DCG1"/>
    <property type="match status" value="1"/>
</dbReference>
<dbReference type="Pfam" id="PF01177">
    <property type="entry name" value="Asp_Glu_race"/>
    <property type="match status" value="1"/>
</dbReference>
<dbReference type="InterPro" id="IPR053714">
    <property type="entry name" value="Iso_Racemase_Enz_sf"/>
</dbReference>